<comment type="function">
    <text evidence="1 8">Involved in lipopolysaccharide (LPS) biosynthesis. Catalyzes the transfer of 3-deoxy-D-manno-octulosonate (Kdo) residue(s) from CMP-Kdo to lipid IV(A), the tetraacyldisaccharide-1,4'-bisphosphate precursor of lipid A.</text>
</comment>
<keyword evidence="12" id="KW-1185">Reference proteome</keyword>
<evidence type="ECO:0000256" key="4">
    <source>
        <dbReference type="ARBA" id="ARBA00019077"/>
    </source>
</evidence>
<dbReference type="EMBL" id="PGTB01000184">
    <property type="protein sequence ID" value="PJE34423.1"/>
    <property type="molecule type" value="Genomic_DNA"/>
</dbReference>
<keyword evidence="5 8" id="KW-0808">Transferase</keyword>
<evidence type="ECO:0000256" key="9">
    <source>
        <dbReference type="SAM" id="MobiDB-lite"/>
    </source>
</evidence>
<reference evidence="11 12" key="1">
    <citation type="journal article" date="2018" name="Int. J. Syst. Evol. Microbiol.">
        <title>Pseudooceanicola lipolyticus sp. nov., a marine alphaproteobacterium, reclassification of Oceanicola flagellatus as Pseudooceanicola flagellatus comb. nov. and emended description of the genus Pseudooceanicola.</title>
        <authorList>
            <person name="Huang M.-M."/>
            <person name="Guo L.-L."/>
            <person name="Wu Y.-H."/>
            <person name="Lai Q.-L."/>
            <person name="Shao Z.-Z."/>
            <person name="Wang C.-S."/>
            <person name="Wu M."/>
            <person name="Xu X.-W."/>
        </authorList>
    </citation>
    <scope>NUCLEOTIDE SEQUENCE [LARGE SCALE GENOMIC DNA]</scope>
    <source>
        <strain evidence="11 12">157</strain>
    </source>
</reference>
<dbReference type="InterPro" id="IPR039901">
    <property type="entry name" value="Kdotransferase"/>
</dbReference>
<evidence type="ECO:0000256" key="5">
    <source>
        <dbReference type="ARBA" id="ARBA00022679"/>
    </source>
</evidence>
<evidence type="ECO:0000313" key="11">
    <source>
        <dbReference type="EMBL" id="PJE34423.1"/>
    </source>
</evidence>
<organism evidence="11 12">
    <name type="scientific">Pseudooceanicola lipolyticus</name>
    <dbReference type="NCBI Taxonomy" id="2029104"/>
    <lineage>
        <taxon>Bacteria</taxon>
        <taxon>Pseudomonadati</taxon>
        <taxon>Pseudomonadota</taxon>
        <taxon>Alphaproteobacteria</taxon>
        <taxon>Rhodobacterales</taxon>
        <taxon>Paracoccaceae</taxon>
        <taxon>Pseudooceanicola</taxon>
    </lineage>
</organism>
<comment type="caution">
    <text evidence="11">The sequence shown here is derived from an EMBL/GenBank/DDBJ whole genome shotgun (WGS) entry which is preliminary data.</text>
</comment>
<dbReference type="InterPro" id="IPR038107">
    <property type="entry name" value="Glycos_transf_N_sf"/>
</dbReference>
<dbReference type="RefSeq" id="WP_100164582.1">
    <property type="nucleotide sequence ID" value="NZ_PGTB01000184.1"/>
</dbReference>
<dbReference type="Pfam" id="PF04413">
    <property type="entry name" value="Glycos_transf_N"/>
    <property type="match status" value="1"/>
</dbReference>
<comment type="subcellular location">
    <subcellularLocation>
        <location evidence="8">Cell membrane</location>
    </subcellularLocation>
</comment>
<evidence type="ECO:0000256" key="6">
    <source>
        <dbReference type="ARBA" id="ARBA00031445"/>
    </source>
</evidence>
<feature type="region of interest" description="Disordered" evidence="9">
    <location>
        <begin position="13"/>
        <end position="33"/>
    </location>
</feature>
<gene>
    <name evidence="11" type="ORF">CVM52_22315</name>
</gene>
<evidence type="ECO:0000256" key="1">
    <source>
        <dbReference type="ARBA" id="ARBA00003394"/>
    </source>
</evidence>
<keyword evidence="8" id="KW-1003">Cell membrane</keyword>
<sequence>MARSLSLAAYRALSRHRHEPSEGQSEPPRPEGELVWAHAGDPARLVALGDLAERLKLIRPGVQVLLTHDGSAPPDKIAHARRGGDWVAALTTDHPSSALQFLAHWTPNLCLWTGAGILVNTVSATAETGIPMILADIDSADFHHRRHNWLPTLKRASFDVFDTIFACTDASAREIVRLGIAGAKVRVTARLRGCPTPPLCTDDDLAEITTDLAGRPVWLAAHIRRDEIAAVLAAHRTALRLSHRLVLIATLADRADSEELVRALRQSRLRFANWDNGDRLDDNIQVLICDSGEDLGLWYRTAPLCFLASSLTPGHGGINPYDAASLGSAILFGPNVRDHLELYERLTKAGAARKITDSTNLAAALVELVAPDKAAAMALAGWEIATEGAELTDTLIELVQTRLDAAGADHARP</sequence>
<dbReference type="SUPFAM" id="SSF53756">
    <property type="entry name" value="UDP-Glycosyltransferase/glycogen phosphorylase"/>
    <property type="match status" value="1"/>
</dbReference>
<dbReference type="Gene3D" id="3.40.50.11720">
    <property type="entry name" value="3-Deoxy-D-manno-octulosonic-acid transferase, N-terminal domain"/>
    <property type="match status" value="1"/>
</dbReference>
<dbReference type="OrthoDB" id="9789797at2"/>
<name>A0A2M8IV71_9RHOB</name>
<keyword evidence="8" id="KW-0472">Membrane</keyword>
<comment type="catalytic activity">
    <reaction evidence="7 8">
        <text>lipid IVA (E. coli) + CMP-3-deoxy-beta-D-manno-octulosonate = alpha-Kdo-(2-&gt;6)-lipid IVA (E. coli) + CMP + H(+)</text>
        <dbReference type="Rhea" id="RHEA:28066"/>
        <dbReference type="ChEBI" id="CHEBI:15378"/>
        <dbReference type="ChEBI" id="CHEBI:58603"/>
        <dbReference type="ChEBI" id="CHEBI:60364"/>
        <dbReference type="ChEBI" id="CHEBI:60377"/>
        <dbReference type="ChEBI" id="CHEBI:85987"/>
        <dbReference type="EC" id="2.4.99.12"/>
    </reaction>
</comment>
<comment type="similarity">
    <text evidence="8">Belongs to the glycosyltransferase group 1 family.</text>
</comment>
<evidence type="ECO:0000256" key="7">
    <source>
        <dbReference type="ARBA" id="ARBA00049183"/>
    </source>
</evidence>
<comment type="pathway">
    <text evidence="2 8">Bacterial outer membrane biogenesis; LPS core biosynthesis.</text>
</comment>
<dbReference type="InterPro" id="IPR007507">
    <property type="entry name" value="Glycos_transf_N"/>
</dbReference>
<feature type="domain" description="3-deoxy-D-manno-octulosonic-acid transferase N-terminal" evidence="10">
    <location>
        <begin position="29"/>
        <end position="192"/>
    </location>
</feature>
<dbReference type="EC" id="2.4.99.12" evidence="3 8"/>
<dbReference type="GO" id="GO:0043842">
    <property type="term" value="F:Kdo transferase activity"/>
    <property type="evidence" value="ECO:0007669"/>
    <property type="project" value="UniProtKB-EC"/>
</dbReference>
<keyword evidence="8" id="KW-0448">Lipopolysaccharide biosynthesis</keyword>
<dbReference type="UniPathway" id="UPA00958"/>
<dbReference type="Proteomes" id="UP000231553">
    <property type="component" value="Unassembled WGS sequence"/>
</dbReference>
<evidence type="ECO:0000256" key="3">
    <source>
        <dbReference type="ARBA" id="ARBA00012621"/>
    </source>
</evidence>
<evidence type="ECO:0000313" key="12">
    <source>
        <dbReference type="Proteomes" id="UP000231553"/>
    </source>
</evidence>
<dbReference type="GO" id="GO:0009245">
    <property type="term" value="P:lipid A biosynthetic process"/>
    <property type="evidence" value="ECO:0007669"/>
    <property type="project" value="TreeGrafter"/>
</dbReference>
<dbReference type="GO" id="GO:0005886">
    <property type="term" value="C:plasma membrane"/>
    <property type="evidence" value="ECO:0007669"/>
    <property type="project" value="UniProtKB-SubCell"/>
</dbReference>
<accession>A0A2M8IV71</accession>
<protein>
    <recommendedName>
        <fullName evidence="4 8">3-deoxy-D-manno-octulosonic acid transferase</fullName>
        <shortName evidence="8">Kdo transferase</shortName>
        <ecNumber evidence="3 8">2.4.99.12</ecNumber>
    </recommendedName>
    <alternativeName>
        <fullName evidence="6 8">Lipid IV(A) 3-deoxy-D-manno-octulosonic acid transferase</fullName>
    </alternativeName>
</protein>
<dbReference type="GO" id="GO:0009244">
    <property type="term" value="P:lipopolysaccharide core region biosynthetic process"/>
    <property type="evidence" value="ECO:0007669"/>
    <property type="project" value="UniProtKB-UniRule"/>
</dbReference>
<dbReference type="PANTHER" id="PTHR42755">
    <property type="entry name" value="3-DEOXY-MANNO-OCTULOSONATE CYTIDYLYLTRANSFERASE"/>
    <property type="match status" value="1"/>
</dbReference>
<dbReference type="AlphaFoldDB" id="A0A2M8IV71"/>
<evidence type="ECO:0000256" key="8">
    <source>
        <dbReference type="RuleBase" id="RU365103"/>
    </source>
</evidence>
<dbReference type="Gene3D" id="3.40.50.2000">
    <property type="entry name" value="Glycogen Phosphorylase B"/>
    <property type="match status" value="1"/>
</dbReference>
<dbReference type="PANTHER" id="PTHR42755:SF1">
    <property type="entry name" value="3-DEOXY-D-MANNO-OCTULOSONIC ACID TRANSFERASE, MITOCHONDRIAL-RELATED"/>
    <property type="match status" value="1"/>
</dbReference>
<evidence type="ECO:0000259" key="10">
    <source>
        <dbReference type="Pfam" id="PF04413"/>
    </source>
</evidence>
<evidence type="ECO:0000256" key="2">
    <source>
        <dbReference type="ARBA" id="ARBA00004713"/>
    </source>
</evidence>
<proteinExistence type="inferred from homology"/>